<dbReference type="Gene3D" id="3.40.390.10">
    <property type="entry name" value="Collagenase (Catalytic Domain)"/>
    <property type="match status" value="1"/>
</dbReference>
<evidence type="ECO:0000313" key="10">
    <source>
        <dbReference type="EMBL" id="RXG24483.1"/>
    </source>
</evidence>
<dbReference type="Proteomes" id="UP000289238">
    <property type="component" value="Unassembled WGS sequence"/>
</dbReference>
<accession>A0A4Q0PCD6</accession>
<organism evidence="10 11">
    <name type="scientific">Leeuwenhoekiella aequorea</name>
    <dbReference type="NCBI Taxonomy" id="283736"/>
    <lineage>
        <taxon>Bacteria</taxon>
        <taxon>Pseudomonadati</taxon>
        <taxon>Bacteroidota</taxon>
        <taxon>Flavobacteriia</taxon>
        <taxon>Flavobacteriales</taxon>
        <taxon>Flavobacteriaceae</taxon>
        <taxon>Leeuwenhoekiella</taxon>
    </lineage>
</organism>
<dbReference type="EMBL" id="QOVM01000001">
    <property type="protein sequence ID" value="RXG24483.1"/>
    <property type="molecule type" value="Genomic_DNA"/>
</dbReference>
<keyword evidence="7" id="KW-0482">Metalloprotease</keyword>
<protein>
    <submittedName>
        <fullName evidence="10">Putative endopeptidase</fullName>
    </submittedName>
</protein>
<evidence type="ECO:0000259" key="8">
    <source>
        <dbReference type="Pfam" id="PF01431"/>
    </source>
</evidence>
<feature type="domain" description="Peptidase M13 N-terminal" evidence="9">
    <location>
        <begin position="49"/>
        <end position="429"/>
    </location>
</feature>
<comment type="caution">
    <text evidence="10">The sequence shown here is derived from an EMBL/GenBank/DDBJ whole genome shotgun (WGS) entry which is preliminary data.</text>
</comment>
<keyword evidence="11" id="KW-1185">Reference proteome</keyword>
<evidence type="ECO:0000256" key="1">
    <source>
        <dbReference type="ARBA" id="ARBA00001947"/>
    </source>
</evidence>
<feature type="domain" description="Peptidase M13 C-terminal" evidence="8">
    <location>
        <begin position="482"/>
        <end position="683"/>
    </location>
</feature>
<dbReference type="PROSITE" id="PS51885">
    <property type="entry name" value="NEPRILYSIN"/>
    <property type="match status" value="1"/>
</dbReference>
<reference evidence="10 11" key="1">
    <citation type="submission" date="2018-07" db="EMBL/GenBank/DDBJ databases">
        <title>Leeuwenhoekiella genomics.</title>
        <authorList>
            <person name="Tahon G."/>
            <person name="Willems A."/>
        </authorList>
    </citation>
    <scope>NUCLEOTIDE SEQUENCE [LARGE SCALE GENOMIC DNA]</scope>
    <source>
        <strain evidence="10 11">LMG 22550</strain>
    </source>
</reference>
<dbReference type="RefSeq" id="WP_128756221.1">
    <property type="nucleotide sequence ID" value="NZ_QOVM01000001.1"/>
</dbReference>
<dbReference type="GO" id="GO:0005886">
    <property type="term" value="C:plasma membrane"/>
    <property type="evidence" value="ECO:0007669"/>
    <property type="project" value="TreeGrafter"/>
</dbReference>
<evidence type="ECO:0000256" key="3">
    <source>
        <dbReference type="ARBA" id="ARBA00022670"/>
    </source>
</evidence>
<evidence type="ECO:0000256" key="7">
    <source>
        <dbReference type="ARBA" id="ARBA00023049"/>
    </source>
</evidence>
<dbReference type="GO" id="GO:0004222">
    <property type="term" value="F:metalloendopeptidase activity"/>
    <property type="evidence" value="ECO:0007669"/>
    <property type="project" value="InterPro"/>
</dbReference>
<dbReference type="Pfam" id="PF05649">
    <property type="entry name" value="Peptidase_M13_N"/>
    <property type="match status" value="1"/>
</dbReference>
<dbReference type="GO" id="GO:0046872">
    <property type="term" value="F:metal ion binding"/>
    <property type="evidence" value="ECO:0007669"/>
    <property type="project" value="UniProtKB-KW"/>
</dbReference>
<dbReference type="InterPro" id="IPR042089">
    <property type="entry name" value="Peptidase_M13_dom_2"/>
</dbReference>
<dbReference type="InterPro" id="IPR008753">
    <property type="entry name" value="Peptidase_M13_N"/>
</dbReference>
<dbReference type="SUPFAM" id="SSF55486">
    <property type="entry name" value="Metalloproteases ('zincins'), catalytic domain"/>
    <property type="match status" value="1"/>
</dbReference>
<evidence type="ECO:0000259" key="9">
    <source>
        <dbReference type="Pfam" id="PF05649"/>
    </source>
</evidence>
<dbReference type="PANTHER" id="PTHR11733">
    <property type="entry name" value="ZINC METALLOPROTEASE FAMILY M13 NEPRILYSIN-RELATED"/>
    <property type="match status" value="1"/>
</dbReference>
<name>A0A4Q0PCD6_9FLAO</name>
<dbReference type="PROSITE" id="PS51257">
    <property type="entry name" value="PROKAR_LIPOPROTEIN"/>
    <property type="match status" value="1"/>
</dbReference>
<keyword evidence="3" id="KW-0645">Protease</keyword>
<dbReference type="GO" id="GO:0016485">
    <property type="term" value="P:protein processing"/>
    <property type="evidence" value="ECO:0007669"/>
    <property type="project" value="TreeGrafter"/>
</dbReference>
<dbReference type="Pfam" id="PF01431">
    <property type="entry name" value="Peptidase_M13"/>
    <property type="match status" value="1"/>
</dbReference>
<sequence length="687" mass="77490">MNKIARMILPVSLGILSLTSCKDEAKKQDTAELKIPALDLANMDTLVKPQDNFYDFVNGNWMRNTEIPEEESTWGGFSVLRKKTREDVLAIIADAQKEKSYGPKTDQAKALALYEGQLDTVARNAAGLKPLQPALESIAAITSVQDIQKVGQQRNGVVSPFVNFSVFSDFSNSKMNSGYIAPGRLGLPDRDYYVEQDAKSKEIREQYKDYISWVLQYAGDDEATSKAAADRILALETKLAEPRLDKVARRDARNMNNPRSVAQLQKMTSAINWKAYFENQGLSKEVDTVIVLQPKYMQSLQTVLAKTAVDDLKLLMRWATLNSWSDALTTELEYANWEFYSKTLNGTPKQKPADERALETVDNTLGEALGKLYVDKVFPPEAKAKAEAMIDNIKDAFRDRINNLEWMTDSTKLQAIDKLDKFTVKIGYPDKWEDYSKLEISADKTYFENLLAAGSWAEDKNNADYKEPVDKTRWGMSPQTVNAYFNPSFNEIVFPAAILQPPFYNYQADEAVNYGGIGAVIGHEISHAFDDSGSRFDGDGNLKNWWTDEDLSAFSERSGALAEQYSAIEVADSLYINGKFTLGENIGDLGGLLAAYTGLQKFYEKNEKPGPIDGFTAEQRFFISWATIWRTKMRDDALRTRIKTDPHSPGMYRAYVPLQNIDAFYEAFNIKEGDAMFVPVEKRVRIW</sequence>
<proteinExistence type="inferred from homology"/>
<dbReference type="CDD" id="cd08662">
    <property type="entry name" value="M13"/>
    <property type="match status" value="1"/>
</dbReference>
<dbReference type="InterPro" id="IPR018497">
    <property type="entry name" value="Peptidase_M13_C"/>
</dbReference>
<comment type="similarity">
    <text evidence="2">Belongs to the peptidase M13 family.</text>
</comment>
<dbReference type="InterPro" id="IPR000718">
    <property type="entry name" value="Peptidase_M13"/>
</dbReference>
<evidence type="ECO:0000256" key="2">
    <source>
        <dbReference type="ARBA" id="ARBA00007357"/>
    </source>
</evidence>
<dbReference type="PANTHER" id="PTHR11733:SF167">
    <property type="entry name" value="FI17812P1-RELATED"/>
    <property type="match status" value="1"/>
</dbReference>
<dbReference type="OrthoDB" id="9775677at2"/>
<evidence type="ECO:0000256" key="5">
    <source>
        <dbReference type="ARBA" id="ARBA00022801"/>
    </source>
</evidence>
<evidence type="ECO:0000256" key="4">
    <source>
        <dbReference type="ARBA" id="ARBA00022723"/>
    </source>
</evidence>
<keyword evidence="5" id="KW-0378">Hydrolase</keyword>
<evidence type="ECO:0000256" key="6">
    <source>
        <dbReference type="ARBA" id="ARBA00022833"/>
    </source>
</evidence>
<keyword evidence="4" id="KW-0479">Metal-binding</keyword>
<gene>
    <name evidence="10" type="ORF">DSM00_272</name>
</gene>
<dbReference type="AlphaFoldDB" id="A0A4Q0PCD6"/>
<comment type="cofactor">
    <cofactor evidence="1">
        <name>Zn(2+)</name>
        <dbReference type="ChEBI" id="CHEBI:29105"/>
    </cofactor>
</comment>
<evidence type="ECO:0000313" key="11">
    <source>
        <dbReference type="Proteomes" id="UP000289238"/>
    </source>
</evidence>
<dbReference type="InterPro" id="IPR024079">
    <property type="entry name" value="MetalloPept_cat_dom_sf"/>
</dbReference>
<dbReference type="Gene3D" id="1.10.1380.10">
    <property type="entry name" value="Neutral endopeptidase , domain2"/>
    <property type="match status" value="1"/>
</dbReference>
<dbReference type="PRINTS" id="PR00786">
    <property type="entry name" value="NEPRILYSIN"/>
</dbReference>
<keyword evidence="6" id="KW-0862">Zinc</keyword>